<reference evidence="2 3" key="1">
    <citation type="journal article" date="2018" name="PLoS Genet.">
        <title>Population sequencing reveals clonal diversity and ancestral inbreeding in the grapevine cultivar Chardonnay.</title>
        <authorList>
            <person name="Roach M.J."/>
            <person name="Johnson D.L."/>
            <person name="Bohlmann J."/>
            <person name="van Vuuren H.J."/>
            <person name="Jones S.J."/>
            <person name="Pretorius I.S."/>
            <person name="Schmidt S.A."/>
            <person name="Borneman A.R."/>
        </authorList>
    </citation>
    <scope>NUCLEOTIDE SEQUENCE [LARGE SCALE GENOMIC DNA]</scope>
    <source>
        <strain evidence="3">cv. Chardonnay</strain>
        <tissue evidence="2">Leaf</tissue>
    </source>
</reference>
<accession>A0A438BNC1</accession>
<protein>
    <submittedName>
        <fullName evidence="2">Uncharacterized protein</fullName>
    </submittedName>
</protein>
<feature type="region of interest" description="Disordered" evidence="1">
    <location>
        <begin position="30"/>
        <end position="53"/>
    </location>
</feature>
<dbReference type="Proteomes" id="UP000288805">
    <property type="component" value="Unassembled WGS sequence"/>
</dbReference>
<gene>
    <name evidence="2" type="ORF">CK203_110448</name>
</gene>
<proteinExistence type="predicted"/>
<sequence length="147" mass="16278">MDNKSICENNFAKHGNDYNHDKEFVVKASSSSLRLRNDNSANSPKNSNMDIAEHDEEFTVMASSSLPLSVIDASPNNIHFINMAQDTDEYAPVSSTSSLKRTTTIDTAHLTNEYVSVVSSSSLRRTSSSDKMLKAMFMSISVYFGHN</sequence>
<comment type="caution">
    <text evidence="2">The sequence shown here is derived from an EMBL/GenBank/DDBJ whole genome shotgun (WGS) entry which is preliminary data.</text>
</comment>
<evidence type="ECO:0000313" key="2">
    <source>
        <dbReference type="EMBL" id="RVW12438.1"/>
    </source>
</evidence>
<feature type="compositionally biased region" description="Low complexity" evidence="1">
    <location>
        <begin position="30"/>
        <end position="43"/>
    </location>
</feature>
<evidence type="ECO:0000313" key="3">
    <source>
        <dbReference type="Proteomes" id="UP000288805"/>
    </source>
</evidence>
<organism evidence="2 3">
    <name type="scientific">Vitis vinifera</name>
    <name type="common">Grape</name>
    <dbReference type="NCBI Taxonomy" id="29760"/>
    <lineage>
        <taxon>Eukaryota</taxon>
        <taxon>Viridiplantae</taxon>
        <taxon>Streptophyta</taxon>
        <taxon>Embryophyta</taxon>
        <taxon>Tracheophyta</taxon>
        <taxon>Spermatophyta</taxon>
        <taxon>Magnoliopsida</taxon>
        <taxon>eudicotyledons</taxon>
        <taxon>Gunneridae</taxon>
        <taxon>Pentapetalae</taxon>
        <taxon>rosids</taxon>
        <taxon>Vitales</taxon>
        <taxon>Vitaceae</taxon>
        <taxon>Viteae</taxon>
        <taxon>Vitis</taxon>
    </lineage>
</organism>
<evidence type="ECO:0000256" key="1">
    <source>
        <dbReference type="SAM" id="MobiDB-lite"/>
    </source>
</evidence>
<name>A0A438BNC1_VITVI</name>
<dbReference type="EMBL" id="QGNW01002704">
    <property type="protein sequence ID" value="RVW12438.1"/>
    <property type="molecule type" value="Genomic_DNA"/>
</dbReference>
<dbReference type="AlphaFoldDB" id="A0A438BNC1"/>